<evidence type="ECO:0000256" key="8">
    <source>
        <dbReference type="ARBA" id="ARBA00031423"/>
    </source>
</evidence>
<dbReference type="EC" id="2.4.1.25" evidence="3 10"/>
<evidence type="ECO:0000313" key="11">
    <source>
        <dbReference type="EMBL" id="MBC8556312.1"/>
    </source>
</evidence>
<evidence type="ECO:0000256" key="1">
    <source>
        <dbReference type="ARBA" id="ARBA00000439"/>
    </source>
</evidence>
<dbReference type="Pfam" id="PF02446">
    <property type="entry name" value="Glyco_hydro_77"/>
    <property type="match status" value="1"/>
</dbReference>
<evidence type="ECO:0000256" key="7">
    <source>
        <dbReference type="ARBA" id="ARBA00023277"/>
    </source>
</evidence>
<dbReference type="EMBL" id="JACRSW010000001">
    <property type="protein sequence ID" value="MBC8556312.1"/>
    <property type="molecule type" value="Genomic_DNA"/>
</dbReference>
<keyword evidence="12" id="KW-1185">Reference proteome</keyword>
<comment type="catalytic activity">
    <reaction evidence="1 10">
        <text>Transfers a segment of a (1-&gt;4)-alpha-D-glucan to a new position in an acceptor, which may be glucose or a (1-&gt;4)-alpha-D-glucan.</text>
        <dbReference type="EC" id="2.4.1.25"/>
    </reaction>
</comment>
<evidence type="ECO:0000256" key="2">
    <source>
        <dbReference type="ARBA" id="ARBA00005684"/>
    </source>
</evidence>
<dbReference type="RefSeq" id="WP_249302352.1">
    <property type="nucleotide sequence ID" value="NZ_JACRSW010000001.1"/>
</dbReference>
<comment type="caution">
    <text evidence="11">The sequence shown here is derived from an EMBL/GenBank/DDBJ whole genome shotgun (WGS) entry which is preliminary data.</text>
</comment>
<dbReference type="GO" id="GO:0004134">
    <property type="term" value="F:4-alpha-glucanotransferase activity"/>
    <property type="evidence" value="ECO:0007669"/>
    <property type="project" value="UniProtKB-EC"/>
</dbReference>
<keyword evidence="6 10" id="KW-0808">Transferase</keyword>
<dbReference type="NCBIfam" id="NF011080">
    <property type="entry name" value="PRK14508.1-3"/>
    <property type="match status" value="1"/>
</dbReference>
<evidence type="ECO:0000256" key="3">
    <source>
        <dbReference type="ARBA" id="ARBA00012560"/>
    </source>
</evidence>
<organism evidence="11 12">
    <name type="scientific">Jutongia hominis</name>
    <dbReference type="NCBI Taxonomy" id="2763664"/>
    <lineage>
        <taxon>Bacteria</taxon>
        <taxon>Bacillati</taxon>
        <taxon>Bacillota</taxon>
        <taxon>Clostridia</taxon>
        <taxon>Lachnospirales</taxon>
        <taxon>Lachnospiraceae</taxon>
        <taxon>Jutongia</taxon>
    </lineage>
</organism>
<evidence type="ECO:0000256" key="5">
    <source>
        <dbReference type="ARBA" id="ARBA00022676"/>
    </source>
</evidence>
<dbReference type="PANTHER" id="PTHR32438">
    <property type="entry name" value="4-ALPHA-GLUCANOTRANSFERASE DPE1, CHLOROPLASTIC/AMYLOPLASTIC"/>
    <property type="match status" value="1"/>
</dbReference>
<comment type="similarity">
    <text evidence="2 10">Belongs to the disproportionating enzyme family.</text>
</comment>
<gene>
    <name evidence="11" type="primary">malQ</name>
    <name evidence="11" type="ORF">H8700_01050</name>
</gene>
<reference evidence="11 12" key="1">
    <citation type="submission" date="2020-08" db="EMBL/GenBank/DDBJ databases">
        <title>Genome public.</title>
        <authorList>
            <person name="Liu C."/>
            <person name="Sun Q."/>
        </authorList>
    </citation>
    <scope>NUCLEOTIDE SEQUENCE [LARGE SCALE GENOMIC DNA]</scope>
    <source>
        <strain evidence="11 12">BX3</strain>
    </source>
</reference>
<evidence type="ECO:0000256" key="9">
    <source>
        <dbReference type="ARBA" id="ARBA00031501"/>
    </source>
</evidence>
<dbReference type="Gene3D" id="3.20.20.80">
    <property type="entry name" value="Glycosidases"/>
    <property type="match status" value="1"/>
</dbReference>
<dbReference type="SUPFAM" id="SSF51445">
    <property type="entry name" value="(Trans)glycosidases"/>
    <property type="match status" value="1"/>
</dbReference>
<proteinExistence type="inferred from homology"/>
<dbReference type="NCBIfam" id="TIGR00217">
    <property type="entry name" value="malQ"/>
    <property type="match status" value="1"/>
</dbReference>
<protein>
    <recommendedName>
        <fullName evidence="4 10">4-alpha-glucanotransferase</fullName>
        <ecNumber evidence="3 10">2.4.1.25</ecNumber>
    </recommendedName>
    <alternativeName>
        <fullName evidence="8 10">Amylomaltase</fullName>
    </alternativeName>
    <alternativeName>
        <fullName evidence="9 10">Disproportionating enzyme</fullName>
    </alternativeName>
</protein>
<evidence type="ECO:0000256" key="4">
    <source>
        <dbReference type="ARBA" id="ARBA00020295"/>
    </source>
</evidence>
<dbReference type="Proteomes" id="UP000637513">
    <property type="component" value="Unassembled WGS sequence"/>
</dbReference>
<name>A0ABR7MSU6_9FIRM</name>
<keyword evidence="7 10" id="KW-0119">Carbohydrate metabolism</keyword>
<evidence type="ECO:0000313" key="12">
    <source>
        <dbReference type="Proteomes" id="UP000637513"/>
    </source>
</evidence>
<dbReference type="InterPro" id="IPR017853">
    <property type="entry name" value="GH"/>
</dbReference>
<dbReference type="InterPro" id="IPR003385">
    <property type="entry name" value="Glyco_hydro_77"/>
</dbReference>
<evidence type="ECO:0000256" key="6">
    <source>
        <dbReference type="ARBA" id="ARBA00022679"/>
    </source>
</evidence>
<sequence length="494" mass="57374">MKDRAAGVLLAISSLPSKYGIGTLGKEAYHFVDQLAKANQRYWQVLPVGPTSYGDSPYQSFSAFAGNPYFIDLEMLEEEGLLKKEDMEAYDWGDSLAYVDYEKIYNNRFSVLKKAYKASSFQKEKEYRKFVKENTYWLEDYSLYMALKFYFGGIEWDQWEDEIRMHKKSAVAHYTKLLQSEIGFWKFCQYKFYSQWKKLKKYANKKDIKIIGDIPLYMALDSADVWAHGELFELDERKKPIHVAGVPPDCFSEDGQLWGNPIYNWKKMEHTGFAWWYQRMRSNANLYDVIRIDHFIGIVNYWSIPADSRTAINGKWKKGPGKKLTKVIKKATKGASIIAEDLGVVGENVRALIQKTGWPGMKILLFAFDDENGANEYLPHNYASENCIVYGGTHDNDTIVGYYKEKSDEEIKFVKQYLGISKKEDLPRAMIRCGYASIAKTAVFQMQDILALDNSARMNCPSTVGTNWKWRMLPNQFTADHIRFLKKMCRLYNR</sequence>
<accession>A0ABR7MSU6</accession>
<keyword evidence="5 10" id="KW-0328">Glycosyltransferase</keyword>
<dbReference type="PANTHER" id="PTHR32438:SF5">
    <property type="entry name" value="4-ALPHA-GLUCANOTRANSFERASE DPE1, CHLOROPLASTIC_AMYLOPLASTIC"/>
    <property type="match status" value="1"/>
</dbReference>
<evidence type="ECO:0000256" key="10">
    <source>
        <dbReference type="RuleBase" id="RU361207"/>
    </source>
</evidence>